<feature type="non-terminal residue" evidence="2">
    <location>
        <position position="299"/>
    </location>
</feature>
<dbReference type="GO" id="GO:0006313">
    <property type="term" value="P:DNA transposition"/>
    <property type="evidence" value="ECO:0007669"/>
    <property type="project" value="InterPro"/>
</dbReference>
<dbReference type="Pfam" id="PF01609">
    <property type="entry name" value="DDE_Tnp_1"/>
    <property type="match status" value="1"/>
</dbReference>
<dbReference type="GO" id="GO:0004803">
    <property type="term" value="F:transposase activity"/>
    <property type="evidence" value="ECO:0007669"/>
    <property type="project" value="InterPro"/>
</dbReference>
<dbReference type="InterPro" id="IPR002559">
    <property type="entry name" value="Transposase_11"/>
</dbReference>
<dbReference type="Proteomes" id="UP000306420">
    <property type="component" value="Unassembled WGS sequence"/>
</dbReference>
<dbReference type="InterPro" id="IPR012337">
    <property type="entry name" value="RNaseH-like_sf"/>
</dbReference>
<comment type="caution">
    <text evidence="2">The sequence shown here is derived from an EMBL/GenBank/DDBJ whole genome shotgun (WGS) entry which is preliminary data.</text>
</comment>
<gene>
    <name evidence="2" type="ORF">FEZ33_05210</name>
</gene>
<evidence type="ECO:0000313" key="2">
    <source>
        <dbReference type="EMBL" id="TLQ41552.1"/>
    </source>
</evidence>
<evidence type="ECO:0000259" key="1">
    <source>
        <dbReference type="Pfam" id="PF01609"/>
    </source>
</evidence>
<dbReference type="AlphaFoldDB" id="A0A5R9DVI4"/>
<dbReference type="EMBL" id="VBSP01000014">
    <property type="protein sequence ID" value="TLQ41552.1"/>
    <property type="molecule type" value="Genomic_DNA"/>
</dbReference>
<feature type="domain" description="Transposase IS4-like" evidence="1">
    <location>
        <begin position="108"/>
        <end position="281"/>
    </location>
</feature>
<dbReference type="GO" id="GO:0003677">
    <property type="term" value="F:DNA binding"/>
    <property type="evidence" value="ECO:0007669"/>
    <property type="project" value="InterPro"/>
</dbReference>
<dbReference type="SUPFAM" id="SSF53098">
    <property type="entry name" value="Ribonuclease H-like"/>
    <property type="match status" value="1"/>
</dbReference>
<name>A0A5R9DVI4_9LACT</name>
<sequence length="299" mass="35050">MNNYQKITYQYLQSAIQSVCQNREEHVYYPSADFTRKRKLPMSVVIESIIKFGAQSLNSELLEQWNYHVETPTASAFVQARAKLKPSAFKAVFDLFNQSFDKAKRFKGYQLLAHDGSDLPLPQNVKAHDNHFKRGNANGYNVIHVNFLYDLLNKQFLDVDFQNKRQTDERSSLCQMAQKIKPTQPVIFIGDRGYPSFNLFEHLQRLQHKYVIRCKDVNRKGFLRKSDVPDTDEFDTIVSLKLTYSRTKAIKDDPSFRFLSTTSKFDFLKRGSKDYYEIRFRVVRLKLSESTYECLITNL</sequence>
<proteinExistence type="predicted"/>
<dbReference type="RefSeq" id="WP_138404349.1">
    <property type="nucleotide sequence ID" value="NZ_VBSP01000014.1"/>
</dbReference>
<dbReference type="OrthoDB" id="9794050at2"/>
<accession>A0A5R9DVI4</accession>
<reference evidence="2 3" key="1">
    <citation type="submission" date="2019-05" db="EMBL/GenBank/DDBJ databases">
        <title>The metagenome of a microbial culture collection derived from dairy environment covers the genomic content of the human microbiome.</title>
        <authorList>
            <person name="Roder T."/>
            <person name="Wuthrich D."/>
            <person name="Sattari Z."/>
            <person name="Von Ah U."/>
            <person name="Bar C."/>
            <person name="Ronchi F."/>
            <person name="Macpherson A.J."/>
            <person name="Ganal-Vonarburg S.C."/>
            <person name="Bruggmann R."/>
            <person name="Vergeres G."/>
        </authorList>
    </citation>
    <scope>NUCLEOTIDE SEQUENCE [LARGE SCALE GENOMIC DNA]</scope>
    <source>
        <strain evidence="2 3">FAM 24227</strain>
    </source>
</reference>
<evidence type="ECO:0000313" key="3">
    <source>
        <dbReference type="Proteomes" id="UP000306420"/>
    </source>
</evidence>
<dbReference type="Gene3D" id="3.90.350.10">
    <property type="entry name" value="Transposase Inhibitor Protein From Tn5, Chain A, domain 1"/>
    <property type="match status" value="1"/>
</dbReference>
<protein>
    <submittedName>
        <fullName evidence="2">Transposase</fullName>
    </submittedName>
</protein>
<organism evidence="2 3">
    <name type="scientific">Ruoffia tabacinasalis</name>
    <dbReference type="NCBI Taxonomy" id="87458"/>
    <lineage>
        <taxon>Bacteria</taxon>
        <taxon>Bacillati</taxon>
        <taxon>Bacillota</taxon>
        <taxon>Bacilli</taxon>
        <taxon>Lactobacillales</taxon>
        <taxon>Aerococcaceae</taxon>
        <taxon>Ruoffia</taxon>
    </lineage>
</organism>